<sequence length="109" mass="12441">MLIFNCKSAKQKKSCFELVENNSPITLKNYEEFIEYVGIDKLENITIWVVDGIISSPENVKNIINNKRYKLLTIDLIKGADGSTLDGPNVDRALIITTNKCLEKYKSWN</sequence>
<dbReference type="AlphaFoldDB" id="A0A2K1E132"/>
<accession>A0A2K1E132</accession>
<name>A0A2K1E132_9FLAO</name>
<dbReference type="EMBL" id="POWF01000002">
    <property type="protein sequence ID" value="PNQ73989.1"/>
    <property type="molecule type" value="Genomic_DNA"/>
</dbReference>
<evidence type="ECO:0000313" key="1">
    <source>
        <dbReference type="EMBL" id="PNQ73989.1"/>
    </source>
</evidence>
<proteinExistence type="predicted"/>
<gene>
    <name evidence="1" type="ORF">C1T31_06610</name>
</gene>
<comment type="caution">
    <text evidence="1">The sequence shown here is derived from an EMBL/GenBank/DDBJ whole genome shotgun (WGS) entry which is preliminary data.</text>
</comment>
<keyword evidence="2" id="KW-1185">Reference proteome</keyword>
<evidence type="ECO:0000313" key="2">
    <source>
        <dbReference type="Proteomes" id="UP000236641"/>
    </source>
</evidence>
<protein>
    <submittedName>
        <fullName evidence="1">Uncharacterized protein</fullName>
    </submittedName>
</protein>
<organism evidence="1 2">
    <name type="scientific">Hanstruepera neustonica</name>
    <dbReference type="NCBI Taxonomy" id="1445657"/>
    <lineage>
        <taxon>Bacteria</taxon>
        <taxon>Pseudomonadati</taxon>
        <taxon>Bacteroidota</taxon>
        <taxon>Flavobacteriia</taxon>
        <taxon>Flavobacteriales</taxon>
        <taxon>Flavobacteriaceae</taxon>
        <taxon>Hanstruepera</taxon>
    </lineage>
</organism>
<reference evidence="1 2" key="1">
    <citation type="submission" date="2018-01" db="EMBL/GenBank/DDBJ databases">
        <title>The draft genome of Hanstruepera neustonica JCM19743.</title>
        <authorList>
            <person name="He R.-H."/>
            <person name="Du Z.-J."/>
        </authorList>
    </citation>
    <scope>NUCLEOTIDE SEQUENCE [LARGE SCALE GENOMIC DNA]</scope>
    <source>
        <strain evidence="1 2">JCM19743</strain>
    </source>
</reference>
<dbReference type="Proteomes" id="UP000236641">
    <property type="component" value="Unassembled WGS sequence"/>
</dbReference>